<dbReference type="OrthoDB" id="1262810at2759"/>
<evidence type="ECO:0000313" key="2">
    <source>
        <dbReference type="Proteomes" id="UP000777438"/>
    </source>
</evidence>
<comment type="caution">
    <text evidence="1">The sequence shown here is derived from an EMBL/GenBank/DDBJ whole genome shotgun (WGS) entry which is preliminary data.</text>
</comment>
<sequence>MASNLLYPANNEARVFDNNSSTTYYQLQQFARKHPQDLLQYLRVAWEREGCRDLKSPSLISELKATQVLCDGGKTGALSETFLPERELVFIHQKYMVHPEKFPFIEFPGPLTRNEIQGQWAFLELHLSVGTQDGLDFYLEMLTSIRRHSGRLMLEFPRRIWELYLRINAVCATSGDEGEARDKIRDSFQKHGLVLVSDGFWKTPSECLQKCPSSMLSKIGVLLFPSSWEASDAECAEVTQFFENTLRIQHTCSPDDCLHEVDMIRHHPAFASINRMTRYCEFMNETVPYLYVLNVRRLRLDLIRKACIAVEQDNTIQWCKPPDCVWAPGVDIPRYVDLSETYPNLESFFSGFLGVKKSGFGLAYNTRFTPYEAWALEPLMVWAGLEDRYLSWNVEETTYLEDAAPEPLNGMLTTTKARGLVRIASHFWTPRVGTSAQR</sequence>
<dbReference type="AlphaFoldDB" id="A0A9P8W1N9"/>
<gene>
    <name evidence="1" type="ORF">B0T10DRAFT_563031</name>
</gene>
<keyword evidence="2" id="KW-1185">Reference proteome</keyword>
<evidence type="ECO:0000313" key="1">
    <source>
        <dbReference type="EMBL" id="KAH6886793.1"/>
    </source>
</evidence>
<name>A0A9P8W1N9_9HYPO</name>
<organism evidence="1 2">
    <name type="scientific">Thelonectria olida</name>
    <dbReference type="NCBI Taxonomy" id="1576542"/>
    <lineage>
        <taxon>Eukaryota</taxon>
        <taxon>Fungi</taxon>
        <taxon>Dikarya</taxon>
        <taxon>Ascomycota</taxon>
        <taxon>Pezizomycotina</taxon>
        <taxon>Sordariomycetes</taxon>
        <taxon>Hypocreomycetidae</taxon>
        <taxon>Hypocreales</taxon>
        <taxon>Nectriaceae</taxon>
        <taxon>Thelonectria</taxon>
    </lineage>
</organism>
<dbReference type="Proteomes" id="UP000777438">
    <property type="component" value="Unassembled WGS sequence"/>
</dbReference>
<reference evidence="1 2" key="1">
    <citation type="journal article" date="2021" name="Nat. Commun.">
        <title>Genetic determinants of endophytism in the Arabidopsis root mycobiome.</title>
        <authorList>
            <person name="Mesny F."/>
            <person name="Miyauchi S."/>
            <person name="Thiergart T."/>
            <person name="Pickel B."/>
            <person name="Atanasova L."/>
            <person name="Karlsson M."/>
            <person name="Huettel B."/>
            <person name="Barry K.W."/>
            <person name="Haridas S."/>
            <person name="Chen C."/>
            <person name="Bauer D."/>
            <person name="Andreopoulos W."/>
            <person name="Pangilinan J."/>
            <person name="LaButti K."/>
            <person name="Riley R."/>
            <person name="Lipzen A."/>
            <person name="Clum A."/>
            <person name="Drula E."/>
            <person name="Henrissat B."/>
            <person name="Kohler A."/>
            <person name="Grigoriev I.V."/>
            <person name="Martin F.M."/>
            <person name="Hacquard S."/>
        </authorList>
    </citation>
    <scope>NUCLEOTIDE SEQUENCE [LARGE SCALE GENOMIC DNA]</scope>
    <source>
        <strain evidence="1 2">MPI-CAGE-CH-0241</strain>
    </source>
</reference>
<accession>A0A9P8W1N9</accession>
<proteinExistence type="predicted"/>
<dbReference type="EMBL" id="JAGPYM010000015">
    <property type="protein sequence ID" value="KAH6886793.1"/>
    <property type="molecule type" value="Genomic_DNA"/>
</dbReference>
<protein>
    <submittedName>
        <fullName evidence="1">Uncharacterized protein</fullName>
    </submittedName>
</protein>